<name>A0A081Q8L2_STRMT</name>
<gene>
    <name evidence="2" type="ORF">SK642_1889</name>
</gene>
<feature type="domain" description="Transposase DDE" evidence="1">
    <location>
        <begin position="21"/>
        <end position="59"/>
    </location>
</feature>
<dbReference type="EMBL" id="JPFW01000010">
    <property type="protein sequence ID" value="KEQ39285.1"/>
    <property type="molecule type" value="Genomic_DNA"/>
</dbReference>
<dbReference type="PATRIC" id="fig|28037.97.peg.1816"/>
<proteinExistence type="predicted"/>
<organism evidence="2 3">
    <name type="scientific">Streptococcus mitis</name>
    <dbReference type="NCBI Taxonomy" id="28037"/>
    <lineage>
        <taxon>Bacteria</taxon>
        <taxon>Bacillati</taxon>
        <taxon>Bacillota</taxon>
        <taxon>Bacilli</taxon>
        <taxon>Lactobacillales</taxon>
        <taxon>Streptococcaceae</taxon>
        <taxon>Streptococcus</taxon>
        <taxon>Streptococcus mitis group</taxon>
    </lineage>
</organism>
<evidence type="ECO:0000313" key="2">
    <source>
        <dbReference type="EMBL" id="KEQ39285.1"/>
    </source>
</evidence>
<dbReference type="Proteomes" id="UP000028030">
    <property type="component" value="Unassembled WGS sequence"/>
</dbReference>
<protein>
    <recommendedName>
        <fullName evidence="1">Transposase DDE domain-containing protein</fullName>
    </recommendedName>
</protein>
<dbReference type="InterPro" id="IPR025668">
    <property type="entry name" value="Tnp_DDE_dom"/>
</dbReference>
<dbReference type="AlphaFoldDB" id="A0A081Q8L2"/>
<sequence length="68" mass="7989">MHLALIIGLFIYTLKNRLHRKVFGQIKACLGYKRCKLRGKRQVRIDMGLVLMANNLLKYNKRTTKLKS</sequence>
<evidence type="ECO:0000313" key="3">
    <source>
        <dbReference type="Proteomes" id="UP000028030"/>
    </source>
</evidence>
<reference evidence="2 3" key="1">
    <citation type="submission" date="2014-05" db="EMBL/GenBank/DDBJ databases">
        <authorList>
            <person name="Daugherty S.C."/>
            <person name="Tallon L.J."/>
            <person name="Sadzewicz L."/>
            <person name="Kilian M."/>
            <person name="Tettelin H."/>
        </authorList>
    </citation>
    <scope>NUCLEOTIDE SEQUENCE [LARGE SCALE GENOMIC DNA]</scope>
    <source>
        <strain evidence="2 3">SK642</strain>
    </source>
</reference>
<accession>A0A081Q8L2</accession>
<evidence type="ECO:0000259" key="1">
    <source>
        <dbReference type="Pfam" id="PF13751"/>
    </source>
</evidence>
<comment type="caution">
    <text evidence="2">The sequence shown here is derived from an EMBL/GenBank/DDBJ whole genome shotgun (WGS) entry which is preliminary data.</text>
</comment>
<dbReference type="Pfam" id="PF13751">
    <property type="entry name" value="DDE_Tnp_1_6"/>
    <property type="match status" value="1"/>
</dbReference>